<evidence type="ECO:0000313" key="3">
    <source>
        <dbReference type="Proteomes" id="UP001597108"/>
    </source>
</evidence>
<feature type="transmembrane region" description="Helical" evidence="1">
    <location>
        <begin position="7"/>
        <end position="29"/>
    </location>
</feature>
<keyword evidence="1" id="KW-0472">Membrane</keyword>
<evidence type="ECO:0000256" key="1">
    <source>
        <dbReference type="SAM" id="Phobius"/>
    </source>
</evidence>
<feature type="transmembrane region" description="Helical" evidence="1">
    <location>
        <begin position="35"/>
        <end position="54"/>
    </location>
</feature>
<dbReference type="RefSeq" id="WP_386073110.1">
    <property type="nucleotide sequence ID" value="NZ_JBHTJT010000007.1"/>
</dbReference>
<reference evidence="3" key="1">
    <citation type="journal article" date="2019" name="Int. J. Syst. Evol. Microbiol.">
        <title>The Global Catalogue of Microorganisms (GCM) 10K type strain sequencing project: providing services to taxonomists for standard genome sequencing and annotation.</title>
        <authorList>
            <consortium name="The Broad Institute Genomics Platform"/>
            <consortium name="The Broad Institute Genome Sequencing Center for Infectious Disease"/>
            <person name="Wu L."/>
            <person name="Ma J."/>
        </authorList>
    </citation>
    <scope>NUCLEOTIDE SEQUENCE [LARGE SCALE GENOMIC DNA]</scope>
    <source>
        <strain evidence="3">CCUG 60524</strain>
    </source>
</reference>
<proteinExistence type="predicted"/>
<keyword evidence="3" id="KW-1185">Reference proteome</keyword>
<accession>A0ABW3ILF5</accession>
<dbReference type="Proteomes" id="UP001597108">
    <property type="component" value="Unassembled WGS sequence"/>
</dbReference>
<name>A0ABW3ILF5_9RHOB</name>
<keyword evidence="1" id="KW-0812">Transmembrane</keyword>
<dbReference type="EMBL" id="JBHTJT010000007">
    <property type="protein sequence ID" value="MFD0978938.1"/>
    <property type="molecule type" value="Genomic_DNA"/>
</dbReference>
<protein>
    <submittedName>
        <fullName evidence="2">CTP synthetase</fullName>
    </submittedName>
</protein>
<comment type="caution">
    <text evidence="2">The sequence shown here is derived from an EMBL/GenBank/DDBJ whole genome shotgun (WGS) entry which is preliminary data.</text>
</comment>
<organism evidence="2 3">
    <name type="scientific">Tropicimonas aquimaris</name>
    <dbReference type="NCBI Taxonomy" id="914152"/>
    <lineage>
        <taxon>Bacteria</taxon>
        <taxon>Pseudomonadati</taxon>
        <taxon>Pseudomonadota</taxon>
        <taxon>Alphaproteobacteria</taxon>
        <taxon>Rhodobacterales</taxon>
        <taxon>Roseobacteraceae</taxon>
        <taxon>Tropicimonas</taxon>
    </lineage>
</organism>
<keyword evidence="1" id="KW-1133">Transmembrane helix</keyword>
<gene>
    <name evidence="2" type="ORF">ACFQ2S_04670</name>
</gene>
<sequence length="58" mass="5905">MFRLAMLLFVVIGASMAGIFIVAALVAGLDTQTPILVAAAAGFLAAVPVSYLVARQLA</sequence>
<evidence type="ECO:0000313" key="2">
    <source>
        <dbReference type="EMBL" id="MFD0978938.1"/>
    </source>
</evidence>